<dbReference type="Proteomes" id="UP001240483">
    <property type="component" value="Unassembled WGS sequence"/>
</dbReference>
<organism evidence="3 4">
    <name type="scientific">Pseudoglutamicibacter cumminsii</name>
    <dbReference type="NCBI Taxonomy" id="156979"/>
    <lineage>
        <taxon>Bacteria</taxon>
        <taxon>Bacillati</taxon>
        <taxon>Actinomycetota</taxon>
        <taxon>Actinomycetes</taxon>
        <taxon>Micrococcales</taxon>
        <taxon>Micrococcaceae</taxon>
        <taxon>Pseudoglutamicibacter</taxon>
    </lineage>
</organism>
<dbReference type="AlphaFoldDB" id="A0AAP4C7N3"/>
<dbReference type="Pfam" id="PF19843">
    <property type="entry name" value="DUF6318"/>
    <property type="match status" value="1"/>
</dbReference>
<gene>
    <name evidence="3" type="ORF">QP116_04890</name>
</gene>
<reference evidence="3" key="1">
    <citation type="submission" date="2023-05" db="EMBL/GenBank/DDBJ databases">
        <title>Cataloging the Phylogenetic Diversity of Human Bladder Bacteria.</title>
        <authorList>
            <person name="Du J."/>
        </authorList>
    </citation>
    <scope>NUCLEOTIDE SEQUENCE</scope>
    <source>
        <strain evidence="3">UMB9978</strain>
    </source>
</reference>
<proteinExistence type="predicted"/>
<feature type="domain" description="DUF6318" evidence="2">
    <location>
        <begin position="67"/>
        <end position="218"/>
    </location>
</feature>
<dbReference type="InterPro" id="IPR046281">
    <property type="entry name" value="DUF6318"/>
</dbReference>
<dbReference type="RefSeq" id="WP_285333000.1">
    <property type="nucleotide sequence ID" value="NZ_JASODW010000004.1"/>
</dbReference>
<evidence type="ECO:0000313" key="3">
    <source>
        <dbReference type="EMBL" id="MDK6275077.1"/>
    </source>
</evidence>
<accession>A0AAP4C7N3</accession>
<protein>
    <submittedName>
        <fullName evidence="3">DUF6318 family protein</fullName>
    </submittedName>
</protein>
<evidence type="ECO:0000259" key="2">
    <source>
        <dbReference type="Pfam" id="PF19843"/>
    </source>
</evidence>
<name>A0AAP4C7N3_9MICC</name>
<feature type="region of interest" description="Disordered" evidence="1">
    <location>
        <begin position="1"/>
        <end position="91"/>
    </location>
</feature>
<sequence length="225" mass="25341">MMPQQQQGQPQQQGQQGQPQQTPTQQHQNQQQQSQPAPTPSPSMSRNHPRNGGLKPDLSKLTQPSGPYEKATLSHPARNVPIPRLSPNVKNDRAGVKETVRYFMASQEYVRQTGKARPLADVASASCETCWLYATSVNNLTYSKGNWYVGDGLTYDERTLQIQEHPDRPGVVVASFDFFENEVTLVEKGRPQVVARPNTFRSTMTMEYTPSVGRWIILHLDNQPR</sequence>
<evidence type="ECO:0000313" key="4">
    <source>
        <dbReference type="Proteomes" id="UP001240483"/>
    </source>
</evidence>
<feature type="compositionally biased region" description="Low complexity" evidence="1">
    <location>
        <begin position="1"/>
        <end position="36"/>
    </location>
</feature>
<dbReference type="EMBL" id="JASODW010000004">
    <property type="protein sequence ID" value="MDK6275077.1"/>
    <property type="molecule type" value="Genomic_DNA"/>
</dbReference>
<evidence type="ECO:0000256" key="1">
    <source>
        <dbReference type="SAM" id="MobiDB-lite"/>
    </source>
</evidence>
<comment type="caution">
    <text evidence="3">The sequence shown here is derived from an EMBL/GenBank/DDBJ whole genome shotgun (WGS) entry which is preliminary data.</text>
</comment>